<dbReference type="Proteomes" id="UP000053477">
    <property type="component" value="Unassembled WGS sequence"/>
</dbReference>
<accession>A0A0H2RMS5</accession>
<dbReference type="EMBL" id="KQ086234">
    <property type="protein sequence ID" value="KLO06136.1"/>
    <property type="molecule type" value="Genomic_DNA"/>
</dbReference>
<dbReference type="AlphaFoldDB" id="A0A0H2RMS5"/>
<organism evidence="1 2">
    <name type="scientific">Schizopora paradoxa</name>
    <dbReference type="NCBI Taxonomy" id="27342"/>
    <lineage>
        <taxon>Eukaryota</taxon>
        <taxon>Fungi</taxon>
        <taxon>Dikarya</taxon>
        <taxon>Basidiomycota</taxon>
        <taxon>Agaricomycotina</taxon>
        <taxon>Agaricomycetes</taxon>
        <taxon>Hymenochaetales</taxon>
        <taxon>Schizoporaceae</taxon>
        <taxon>Schizopora</taxon>
    </lineage>
</organism>
<name>A0A0H2RMS5_9AGAM</name>
<dbReference type="OrthoDB" id="2641892at2759"/>
<dbReference type="InParanoid" id="A0A0H2RMS5"/>
<keyword evidence="2" id="KW-1185">Reference proteome</keyword>
<dbReference type="STRING" id="27342.A0A0H2RMS5"/>
<evidence type="ECO:0000313" key="1">
    <source>
        <dbReference type="EMBL" id="KLO06136.1"/>
    </source>
</evidence>
<evidence type="ECO:0000313" key="2">
    <source>
        <dbReference type="Proteomes" id="UP000053477"/>
    </source>
</evidence>
<protein>
    <submittedName>
        <fullName evidence="1">Uncharacterized protein</fullName>
    </submittedName>
</protein>
<proteinExistence type="predicted"/>
<reference evidence="1 2" key="1">
    <citation type="submission" date="2015-04" db="EMBL/GenBank/DDBJ databases">
        <title>Complete genome sequence of Schizopora paradoxa KUC8140, a cosmopolitan wood degrader in East Asia.</title>
        <authorList>
            <consortium name="DOE Joint Genome Institute"/>
            <person name="Min B."/>
            <person name="Park H."/>
            <person name="Jang Y."/>
            <person name="Kim J.-J."/>
            <person name="Kim K.H."/>
            <person name="Pangilinan J."/>
            <person name="Lipzen A."/>
            <person name="Riley R."/>
            <person name="Grigoriev I.V."/>
            <person name="Spatafora J.W."/>
            <person name="Choi I.-G."/>
        </authorList>
    </citation>
    <scope>NUCLEOTIDE SEQUENCE [LARGE SCALE GENOMIC DNA]</scope>
    <source>
        <strain evidence="1 2">KUC8140</strain>
    </source>
</reference>
<sequence>MLSPDMEHLINSIYPGIDGAGDEELTPEYFLNRTILSARNDDVNDINSRILERLPGEEAVVYSVDSVAPE</sequence>
<gene>
    <name evidence="1" type="ORF">SCHPADRAFT_808204</name>
</gene>
<feature type="non-terminal residue" evidence="1">
    <location>
        <position position="70"/>
    </location>
</feature>